<dbReference type="InterPro" id="IPR051595">
    <property type="entry name" value="GH25_Enzymes"/>
</dbReference>
<reference evidence="11" key="2">
    <citation type="submission" date="2007-12" db="EMBL/GenBank/DDBJ databases">
        <authorList>
            <person name="Lorenzi H."/>
            <person name="Inman J."/>
            <person name="Schobel S."/>
            <person name="Amedeo P."/>
            <person name="Caler E."/>
        </authorList>
    </citation>
    <scope>NUCLEOTIDE SEQUENCE</scope>
    <source>
        <strain evidence="11">SAW760</strain>
    </source>
</reference>
<evidence type="ECO:0000313" key="11">
    <source>
        <dbReference type="EMBL" id="EDR25948.1"/>
    </source>
</evidence>
<dbReference type="SUPFAM" id="SSF51445">
    <property type="entry name" value="(Trans)glycosidases"/>
    <property type="match status" value="1"/>
</dbReference>
<dbReference type="KEGG" id="edi:EDI_281570"/>
<feature type="chain" id="PRO_5007637848" description="lysozyme" evidence="9">
    <location>
        <begin position="19"/>
        <end position="213"/>
    </location>
</feature>
<dbReference type="EMBL" id="DS549350">
    <property type="protein sequence ID" value="EDR25948.1"/>
    <property type="molecule type" value="Genomic_DNA"/>
</dbReference>
<evidence type="ECO:0000256" key="5">
    <source>
        <dbReference type="ARBA" id="ARBA00022638"/>
    </source>
</evidence>
<accession>B0EHQ2</accession>
<dbReference type="FunFam" id="3.20.20.80:FF:000101">
    <property type="entry name" value="Lysozyme, putative"/>
    <property type="match status" value="1"/>
</dbReference>
<dbReference type="GO" id="GO:0007165">
    <property type="term" value="P:signal transduction"/>
    <property type="evidence" value="ECO:0007669"/>
    <property type="project" value="TreeGrafter"/>
</dbReference>
<dbReference type="Proteomes" id="UP000008076">
    <property type="component" value="Unassembled WGS sequence"/>
</dbReference>
<dbReference type="GO" id="GO:0042742">
    <property type="term" value="P:defense response to bacterium"/>
    <property type="evidence" value="ECO:0007669"/>
    <property type="project" value="UniProtKB-KW"/>
</dbReference>
<comment type="similarity">
    <text evidence="2">Belongs to the glycosyl hydrolase 25 family.</text>
</comment>
<dbReference type="GO" id="GO:0003796">
    <property type="term" value="F:lysozyme activity"/>
    <property type="evidence" value="ECO:0007669"/>
    <property type="project" value="UniProtKB-EC"/>
</dbReference>
<dbReference type="EMBL" id="DS550196">
    <property type="protein sequence ID" value="EDR23681.1"/>
    <property type="molecule type" value="Genomic_DNA"/>
</dbReference>
<dbReference type="EC" id="3.2.1.17" evidence="3"/>
<evidence type="ECO:0000313" key="10">
    <source>
        <dbReference type="EMBL" id="EDR23681.1"/>
    </source>
</evidence>
<dbReference type="OMA" id="YNWEDIV"/>
<proteinExistence type="inferred from homology"/>
<dbReference type="GO" id="GO:0016998">
    <property type="term" value="P:cell wall macromolecule catabolic process"/>
    <property type="evidence" value="ECO:0007669"/>
    <property type="project" value="InterPro"/>
</dbReference>
<dbReference type="RefSeq" id="XP_001739911.1">
    <property type="nucleotide sequence ID" value="XM_001739859.1"/>
</dbReference>
<dbReference type="RefSeq" id="XP_001737755.1">
    <property type="nucleotide sequence ID" value="XM_001737703.1"/>
</dbReference>
<dbReference type="InterPro" id="IPR002053">
    <property type="entry name" value="Glyco_hydro_25"/>
</dbReference>
<dbReference type="PANTHER" id="PTHR23208:SF36">
    <property type="entry name" value="LYSOZYME-RELATED"/>
    <property type="match status" value="1"/>
</dbReference>
<evidence type="ECO:0000256" key="6">
    <source>
        <dbReference type="ARBA" id="ARBA00022729"/>
    </source>
</evidence>
<dbReference type="OrthoDB" id="2251794at2759"/>
<dbReference type="Gene3D" id="3.20.20.80">
    <property type="entry name" value="Glycosidases"/>
    <property type="match status" value="1"/>
</dbReference>
<reference evidence="12" key="1">
    <citation type="submission" date="2007-12" db="EMBL/GenBank/DDBJ databases">
        <title>Annotation of Entamoeba dispar SAW760.</title>
        <authorList>
            <person name="Lorenzi H."/>
            <person name="Inman J."/>
            <person name="Schobel S."/>
            <person name="Amedeo P."/>
            <person name="Caler E."/>
        </authorList>
    </citation>
    <scope>NUCLEOTIDE SEQUENCE [LARGE SCALE GENOMIC DNA]</scope>
    <source>
        <strain evidence="12">ATCC PRA-260 / SAW760</strain>
    </source>
</reference>
<comment type="catalytic activity">
    <reaction evidence="1">
        <text>Hydrolysis of (1-&gt;4)-beta-linkages between N-acetylmuramic acid and N-acetyl-D-glucosamine residues in a peptidoglycan and between N-acetyl-D-glucosamine residues in chitodextrins.</text>
        <dbReference type="EC" id="3.2.1.17"/>
    </reaction>
</comment>
<gene>
    <name evidence="10" type="ORF">EDI_281570</name>
    <name evidence="11" type="ORF">EDI_329450</name>
</gene>
<dbReference type="VEuPathDB" id="AmoebaDB:EDI_281570"/>
<evidence type="ECO:0000256" key="4">
    <source>
        <dbReference type="ARBA" id="ARBA00022529"/>
    </source>
</evidence>
<evidence type="ECO:0000256" key="7">
    <source>
        <dbReference type="ARBA" id="ARBA00022801"/>
    </source>
</evidence>
<feature type="signal peptide" evidence="9">
    <location>
        <begin position="1"/>
        <end position="18"/>
    </location>
</feature>
<keyword evidence="8 11" id="KW-0326">Glycosidase</keyword>
<dbReference type="AlphaFoldDB" id="B0EHQ2"/>
<evidence type="ECO:0000256" key="9">
    <source>
        <dbReference type="SAM" id="SignalP"/>
    </source>
</evidence>
<name>B0EHQ2_ENTDS</name>
<evidence type="ECO:0000256" key="3">
    <source>
        <dbReference type="ARBA" id="ARBA00012732"/>
    </source>
</evidence>
<dbReference type="VEuPathDB" id="AmoebaDB:EDI_329450"/>
<evidence type="ECO:0000256" key="2">
    <source>
        <dbReference type="ARBA" id="ARBA00010646"/>
    </source>
</evidence>
<dbReference type="PANTHER" id="PTHR23208">
    <property type="entry name" value="LYSOZYME PROTEIN"/>
    <property type="match status" value="1"/>
</dbReference>
<organism evidence="12">
    <name type="scientific">Entamoeba dispar (strain ATCC PRA-260 / SAW760)</name>
    <dbReference type="NCBI Taxonomy" id="370354"/>
    <lineage>
        <taxon>Eukaryota</taxon>
        <taxon>Amoebozoa</taxon>
        <taxon>Evosea</taxon>
        <taxon>Archamoebae</taxon>
        <taxon>Mastigamoebida</taxon>
        <taxon>Entamoebidae</taxon>
        <taxon>Entamoeba</taxon>
    </lineage>
</organism>
<protein>
    <recommendedName>
        <fullName evidence="3">lysozyme</fullName>
        <ecNumber evidence="3">3.2.1.17</ecNumber>
    </recommendedName>
</protein>
<dbReference type="KEGG" id="edi:EDI_329450"/>
<dbReference type="PROSITE" id="PS51904">
    <property type="entry name" value="GLYCOSYL_HYDROL_F25_2"/>
    <property type="match status" value="1"/>
</dbReference>
<keyword evidence="7 11" id="KW-0378">Hydrolase</keyword>
<keyword evidence="4" id="KW-0929">Antimicrobial</keyword>
<evidence type="ECO:0000313" key="12">
    <source>
        <dbReference type="Proteomes" id="UP000008076"/>
    </source>
</evidence>
<dbReference type="GO" id="GO:0009253">
    <property type="term" value="P:peptidoglycan catabolic process"/>
    <property type="evidence" value="ECO:0007669"/>
    <property type="project" value="InterPro"/>
</dbReference>
<dbReference type="GeneID" id="5882809"/>
<dbReference type="CDD" id="cd06416">
    <property type="entry name" value="GH25_Lys1-like"/>
    <property type="match status" value="1"/>
</dbReference>
<dbReference type="InterPro" id="IPR017853">
    <property type="entry name" value="GH"/>
</dbReference>
<dbReference type="eggNOG" id="ENOG502S5RB">
    <property type="taxonomic scope" value="Eukaryota"/>
</dbReference>
<keyword evidence="12" id="KW-1185">Reference proteome</keyword>
<keyword evidence="6 9" id="KW-0732">Signal</keyword>
<evidence type="ECO:0000256" key="1">
    <source>
        <dbReference type="ARBA" id="ARBA00000632"/>
    </source>
</evidence>
<dbReference type="GeneID" id="5885065"/>
<dbReference type="GO" id="GO:0031640">
    <property type="term" value="P:killing of cells of another organism"/>
    <property type="evidence" value="ECO:0007669"/>
    <property type="project" value="UniProtKB-KW"/>
</dbReference>
<evidence type="ECO:0000256" key="8">
    <source>
        <dbReference type="ARBA" id="ARBA00023295"/>
    </source>
</evidence>
<keyword evidence="5" id="KW-0081">Bacteriolytic enzyme</keyword>
<sequence>MLFIFAAIILTAHAASYGVDIAESISTSSIQCLRNLGFNSFFIFRAWRSLGSFDPNAKSINENALAAGFSAKNIDAYFYPCYSCGDPAGQVKSFWNQVTSKKLKFERLWFDIEGKWSSSKSSNRKFFESLTNEAAAIGIKSGIYASYYNWEDIVGLDYKFSRAGSWPIWYPHYDGKKTFSDFKSFGGWTSPYMKQYNGDMTACSHDVDYNYRP</sequence>